<proteinExistence type="predicted"/>
<reference evidence="1 2" key="1">
    <citation type="submission" date="2011-06" db="EMBL/GenBank/DDBJ databases">
        <title>The Genome Sequence of Fusarium oxysporum FOSC 3-a.</title>
        <authorList>
            <consortium name="The Broad Institute Genome Sequencing Platform"/>
            <person name="Ma L.-J."/>
            <person name="Gale L.R."/>
            <person name="Schwartz D.C."/>
            <person name="Zhou S."/>
            <person name="Corby-Kistler H."/>
            <person name="Young S.K."/>
            <person name="Zeng Q."/>
            <person name="Gargeya S."/>
            <person name="Fitzgerald M."/>
            <person name="Haas B."/>
            <person name="Abouelleil A."/>
            <person name="Alvarado L."/>
            <person name="Arachchi H.M."/>
            <person name="Berlin A."/>
            <person name="Brown A."/>
            <person name="Chapman S.B."/>
            <person name="Chen Z."/>
            <person name="Dunbar C."/>
            <person name="Freedman E."/>
            <person name="Gearin G."/>
            <person name="Gellesch M."/>
            <person name="Goldberg J."/>
            <person name="Griggs A."/>
            <person name="Gujja S."/>
            <person name="Heiman D."/>
            <person name="Howarth C."/>
            <person name="Larson L."/>
            <person name="Lui A."/>
            <person name="MacDonald P.J.P."/>
            <person name="Mehta T."/>
            <person name="Montmayeur A."/>
            <person name="Murphy C."/>
            <person name="Neiman D."/>
            <person name="Pearson M."/>
            <person name="Priest M."/>
            <person name="Roberts A."/>
            <person name="Saif S."/>
            <person name="Shea T."/>
            <person name="Shenoy N."/>
            <person name="Sisk P."/>
            <person name="Stolte C."/>
            <person name="Sykes S."/>
            <person name="Wortman J."/>
            <person name="Nusbaum C."/>
            <person name="Birren B."/>
        </authorList>
    </citation>
    <scope>NUCLEOTIDE SEQUENCE [LARGE SCALE GENOMIC DNA]</scope>
    <source>
        <strain evidence="2">FOSC 3-a</strain>
    </source>
</reference>
<organism evidence="1 2">
    <name type="scientific">Fusarium oxysporum NRRL 32931</name>
    <dbReference type="NCBI Taxonomy" id="660029"/>
    <lineage>
        <taxon>Eukaryota</taxon>
        <taxon>Fungi</taxon>
        <taxon>Dikarya</taxon>
        <taxon>Ascomycota</taxon>
        <taxon>Pezizomycotina</taxon>
        <taxon>Sordariomycetes</taxon>
        <taxon>Hypocreomycetidae</taxon>
        <taxon>Hypocreales</taxon>
        <taxon>Nectriaceae</taxon>
        <taxon>Fusarium</taxon>
        <taxon>Fusarium oxysporum species complex</taxon>
    </lineage>
</organism>
<sequence length="117" mass="12735">MRALPLVSRPPVNIGHGLDYTGLDWIGQDLRCPMPSPLEDLGPRVGVAIETDRGMNKRGERETRERGSLINPALPCPVLPLNLALSLRVPTPTLFGSVQKAIQYSCNVSCIVRCNSS</sequence>
<dbReference type="HOGENOM" id="CLU_2121204_0_0_1"/>
<protein>
    <submittedName>
        <fullName evidence="1">Uncharacterized protein</fullName>
    </submittedName>
</protein>
<evidence type="ECO:0000313" key="1">
    <source>
        <dbReference type="EMBL" id="EWZ00754.1"/>
    </source>
</evidence>
<evidence type="ECO:0000313" key="2">
    <source>
        <dbReference type="Proteomes" id="UP000030753"/>
    </source>
</evidence>
<dbReference type="Proteomes" id="UP000030753">
    <property type="component" value="Unassembled WGS sequence"/>
</dbReference>
<name>W9J0H1_FUSOX</name>
<accession>W9J0H1</accession>
<dbReference type="EMBL" id="JH717839">
    <property type="protein sequence ID" value="EWZ00754.1"/>
    <property type="molecule type" value="Genomic_DNA"/>
</dbReference>
<gene>
    <name evidence="1" type="ORF">FOYG_00541</name>
</gene>
<dbReference type="AlphaFoldDB" id="W9J0H1"/>